<evidence type="ECO:0000313" key="3">
    <source>
        <dbReference type="EMBL" id="OCH84019.1"/>
    </source>
</evidence>
<keyword evidence="2" id="KW-0472">Membrane</keyword>
<organism evidence="3 4">
    <name type="scientific">Obba rivulosa</name>
    <dbReference type="NCBI Taxonomy" id="1052685"/>
    <lineage>
        <taxon>Eukaryota</taxon>
        <taxon>Fungi</taxon>
        <taxon>Dikarya</taxon>
        <taxon>Basidiomycota</taxon>
        <taxon>Agaricomycotina</taxon>
        <taxon>Agaricomycetes</taxon>
        <taxon>Polyporales</taxon>
        <taxon>Gelatoporiaceae</taxon>
        <taxon>Obba</taxon>
    </lineage>
</organism>
<evidence type="ECO:0000256" key="2">
    <source>
        <dbReference type="SAM" id="Phobius"/>
    </source>
</evidence>
<accession>A0A8E2AIF7</accession>
<protein>
    <submittedName>
        <fullName evidence="3">Uncharacterized protein</fullName>
    </submittedName>
</protein>
<name>A0A8E2AIF7_9APHY</name>
<reference evidence="3 4" key="1">
    <citation type="submission" date="2016-07" db="EMBL/GenBank/DDBJ databases">
        <title>Draft genome of the white-rot fungus Obba rivulosa 3A-2.</title>
        <authorList>
            <consortium name="DOE Joint Genome Institute"/>
            <person name="Miettinen O."/>
            <person name="Riley R."/>
            <person name="Acob R."/>
            <person name="Barry K."/>
            <person name="Cullen D."/>
            <person name="De Vries R."/>
            <person name="Hainaut M."/>
            <person name="Hatakka A."/>
            <person name="Henrissat B."/>
            <person name="Hilden K."/>
            <person name="Kuo R."/>
            <person name="Labutti K."/>
            <person name="Lipzen A."/>
            <person name="Makela M.R."/>
            <person name="Sandor L."/>
            <person name="Spatafora J.W."/>
            <person name="Grigoriev I.V."/>
            <person name="Hibbett D.S."/>
        </authorList>
    </citation>
    <scope>NUCLEOTIDE SEQUENCE [LARGE SCALE GENOMIC DNA]</scope>
    <source>
        <strain evidence="3 4">3A-2</strain>
    </source>
</reference>
<keyword evidence="2" id="KW-1133">Transmembrane helix</keyword>
<feature type="transmembrane region" description="Helical" evidence="2">
    <location>
        <begin position="289"/>
        <end position="309"/>
    </location>
</feature>
<feature type="region of interest" description="Disordered" evidence="1">
    <location>
        <begin position="347"/>
        <end position="367"/>
    </location>
</feature>
<gene>
    <name evidence="3" type="ORF">OBBRIDRAFT_892030</name>
</gene>
<keyword evidence="4" id="KW-1185">Reference proteome</keyword>
<dbReference type="Proteomes" id="UP000250043">
    <property type="component" value="Unassembled WGS sequence"/>
</dbReference>
<dbReference type="EMBL" id="KV722740">
    <property type="protein sequence ID" value="OCH84019.1"/>
    <property type="molecule type" value="Genomic_DNA"/>
</dbReference>
<evidence type="ECO:0000313" key="4">
    <source>
        <dbReference type="Proteomes" id="UP000250043"/>
    </source>
</evidence>
<sequence>MAQGLLDFTLENSSPMISYAPSISVSPGSSQTEWQINQTVDSLTYFTSHPGASLALQFYGSAIYLYGSASCPFNVTLDFETTSPPMTTEGFIYFNEDLVQELHLLNLTVGGTGGPGEEIIIDHATIVTEYTSEQSPISVVYGSDPDDHALVYQESWVVLNDSSIQTTSFEASVSVNFTGIAVAITGPSGVGSSFMEYGVLLDSWPAWSFVSFPVGDSDTTLFYQGGLDPTQEHSLELMNFGSVFQFNSITVWQTNSSSATPITSSPVASATASAVPETGNSNDSAVVKIVAPIVAVVGLLFLSAALWAFRRQRRQRRRVVPLTGPFALRFSRTFNDQKGDTMTLANLQPKSGTANPNSFDVGHLQKA</sequence>
<dbReference type="OrthoDB" id="2576334at2759"/>
<dbReference type="AlphaFoldDB" id="A0A8E2AIF7"/>
<evidence type="ECO:0000256" key="1">
    <source>
        <dbReference type="SAM" id="MobiDB-lite"/>
    </source>
</evidence>
<proteinExistence type="predicted"/>
<feature type="compositionally biased region" description="Polar residues" evidence="1">
    <location>
        <begin position="347"/>
        <end position="358"/>
    </location>
</feature>
<keyword evidence="2" id="KW-0812">Transmembrane</keyword>